<proteinExistence type="predicted"/>
<evidence type="ECO:0000313" key="3">
    <source>
        <dbReference type="Proteomes" id="UP000078454"/>
    </source>
</evidence>
<evidence type="ECO:0000313" key="2">
    <source>
        <dbReference type="EMBL" id="OAS19055.1"/>
    </source>
</evidence>
<dbReference type="InterPro" id="IPR051159">
    <property type="entry name" value="Hexapeptide_acetyltransf"/>
</dbReference>
<dbReference type="RefSeq" id="WP_068663946.1">
    <property type="nucleotide sequence ID" value="NZ_LYPB01000060.1"/>
</dbReference>
<name>A0A198AD86_9BACL</name>
<dbReference type="SUPFAM" id="SSF53448">
    <property type="entry name" value="Nucleotide-diphospho-sugar transferases"/>
    <property type="match status" value="1"/>
</dbReference>
<dbReference type="Gene3D" id="3.90.550.10">
    <property type="entry name" value="Spore Coat Polysaccharide Biosynthesis Protein SpsA, Chain A"/>
    <property type="match status" value="1"/>
</dbReference>
<dbReference type="Pfam" id="PF00535">
    <property type="entry name" value="Glycos_transf_2"/>
    <property type="match status" value="1"/>
</dbReference>
<comment type="caution">
    <text evidence="2">The sequence shown here is derived from an EMBL/GenBank/DDBJ whole genome shotgun (WGS) entry which is preliminary data.</text>
</comment>
<dbReference type="CDD" id="cd04647">
    <property type="entry name" value="LbH_MAT_like"/>
    <property type="match status" value="1"/>
</dbReference>
<dbReference type="CDD" id="cd00761">
    <property type="entry name" value="Glyco_tranf_GTA_type"/>
    <property type="match status" value="1"/>
</dbReference>
<dbReference type="InterPro" id="IPR001173">
    <property type="entry name" value="Glyco_trans_2-like"/>
</dbReference>
<dbReference type="SUPFAM" id="SSF51161">
    <property type="entry name" value="Trimeric LpxA-like enzymes"/>
    <property type="match status" value="1"/>
</dbReference>
<dbReference type="AlphaFoldDB" id="A0A198AD86"/>
<keyword evidence="3" id="KW-1185">Reference proteome</keyword>
<dbReference type="PANTHER" id="PTHR23416:SF78">
    <property type="entry name" value="LIPOPOLYSACCHARIDE BIOSYNTHESIS O-ACETYL TRANSFERASE WBBJ-RELATED"/>
    <property type="match status" value="1"/>
</dbReference>
<feature type="domain" description="Glycosyltransferase 2-like" evidence="1">
    <location>
        <begin position="205"/>
        <end position="334"/>
    </location>
</feature>
<dbReference type="EMBL" id="LYPB01000060">
    <property type="protein sequence ID" value="OAS19055.1"/>
    <property type="molecule type" value="Genomic_DNA"/>
</dbReference>
<dbReference type="Gene3D" id="2.160.10.10">
    <property type="entry name" value="Hexapeptide repeat proteins"/>
    <property type="match status" value="1"/>
</dbReference>
<dbReference type="InterPro" id="IPR011004">
    <property type="entry name" value="Trimer_LpxA-like_sf"/>
</dbReference>
<reference evidence="2 3" key="1">
    <citation type="submission" date="2016-05" db="EMBL/GenBank/DDBJ databases">
        <title>Paenibacillus sp. 1ZS3-15 nov., isolated from the rhizosphere soil.</title>
        <authorList>
            <person name="Zhang X.X."/>
            <person name="Zhang J."/>
        </authorList>
    </citation>
    <scope>NUCLEOTIDE SEQUENCE [LARGE SCALE GENOMIC DNA]</scope>
    <source>
        <strain evidence="2 3">1ZS3-15</strain>
    </source>
</reference>
<dbReference type="Proteomes" id="UP000078454">
    <property type="component" value="Unassembled WGS sequence"/>
</dbReference>
<dbReference type="InterPro" id="IPR029044">
    <property type="entry name" value="Nucleotide-diphossugar_trans"/>
</dbReference>
<accession>A0A198AD86</accession>
<sequence>MSTPYLHADFTARFHYYGENSKMEEGGQIFCPEGISIGNNVSIQAHYWFNIISQDPQKYPRIILGDGCKSSPGLIISAANRVELGPHVEIGSNVFISDTDHHYRHVGIPVLSQGLTSQSDHVYIGEGACLGDSTVIIGNLHIGKGSVVRPHSLVEQDVPDYCVVEGSPARIIQVYEPVSGIWEDVSSEEEAEQRLLARRQQKLLSICLPTYNRAANLDLCLQAILSQVGNNDKVEVIVSDNASTDGTPQVVDKYRAQYENLRYTRNDENIGADRNIFRVMFQGTGTFIKLQGDDDFQVEGTLLPLLDTIERHADCGVLHVNVHNNDGRIYVKEGLPAFLAETSIMSTFITGTVLRREDLLKVDTPDRFLDSSFNQMYIQYCILQRNPRFCIINRSMYQFAANEPSGYNFGNVVFRSYQTILSYFLGKGLTMQDIRFDKRQALFNKIIPWYHGIISYRMTTNTEGFEDLFIQYYQDEPYFESTLQFIRSIRASSG</sequence>
<dbReference type="STRING" id="1850517.A8708_27405"/>
<dbReference type="OrthoDB" id="2053790at2"/>
<organism evidence="2 3">
    <name type="scientific">Paenibacillus oryzisoli</name>
    <dbReference type="NCBI Taxonomy" id="1850517"/>
    <lineage>
        <taxon>Bacteria</taxon>
        <taxon>Bacillati</taxon>
        <taxon>Bacillota</taxon>
        <taxon>Bacilli</taxon>
        <taxon>Bacillales</taxon>
        <taxon>Paenibacillaceae</taxon>
        <taxon>Paenibacillus</taxon>
    </lineage>
</organism>
<gene>
    <name evidence="2" type="ORF">A8708_27405</name>
</gene>
<dbReference type="PANTHER" id="PTHR23416">
    <property type="entry name" value="SIALIC ACID SYNTHASE-RELATED"/>
    <property type="match status" value="1"/>
</dbReference>
<evidence type="ECO:0000259" key="1">
    <source>
        <dbReference type="Pfam" id="PF00535"/>
    </source>
</evidence>
<protein>
    <recommendedName>
        <fullName evidence="1">Glycosyltransferase 2-like domain-containing protein</fullName>
    </recommendedName>
</protein>